<evidence type="ECO:0000313" key="2">
    <source>
        <dbReference type="EMBL" id="PHH76857.1"/>
    </source>
</evidence>
<accession>A0A2C5Z774</accession>
<evidence type="ECO:0000313" key="3">
    <source>
        <dbReference type="Proteomes" id="UP000226431"/>
    </source>
</evidence>
<comment type="caution">
    <text evidence="2">The sequence shown here is derived from an EMBL/GenBank/DDBJ whole genome shotgun (WGS) entry which is preliminary data.</text>
</comment>
<proteinExistence type="predicted"/>
<feature type="region of interest" description="Disordered" evidence="1">
    <location>
        <begin position="1"/>
        <end position="33"/>
    </location>
</feature>
<dbReference type="AlphaFoldDB" id="A0A2C5Z774"/>
<keyword evidence="3" id="KW-1185">Reference proteome</keyword>
<reference evidence="2 3" key="1">
    <citation type="submission" date="2017-06" db="EMBL/GenBank/DDBJ databases">
        <title>Ant-infecting Ophiocordyceps genomes reveal a high diversity of potential behavioral manipulation genes and a possible major role for enterotoxins.</title>
        <authorList>
            <person name="De Bekker C."/>
            <person name="Evans H.C."/>
            <person name="Brachmann A."/>
            <person name="Hughes D.P."/>
        </authorList>
    </citation>
    <scope>NUCLEOTIDE SEQUENCE [LARGE SCALE GENOMIC DNA]</scope>
    <source>
        <strain evidence="2 3">Map16</strain>
    </source>
</reference>
<protein>
    <submittedName>
        <fullName evidence="2">Uncharacterized protein</fullName>
    </submittedName>
</protein>
<gene>
    <name evidence="2" type="ORF">CDD80_1156</name>
</gene>
<name>A0A2C5Z774_9HYPO</name>
<sequence length="113" mass="11707">MDWPSKLAPRARGKPPPPQAGSAAWSATTRHPSLPPLAPGAALRLKLPALRLDEVVVAGDDQCDGTSLVRGPLPSLTFPLTPVPSVGPPHPSTLTSPHRCSSLVLVGVCLELS</sequence>
<dbReference type="EMBL" id="NJES01000144">
    <property type="protein sequence ID" value="PHH76857.1"/>
    <property type="molecule type" value="Genomic_DNA"/>
</dbReference>
<evidence type="ECO:0000256" key="1">
    <source>
        <dbReference type="SAM" id="MobiDB-lite"/>
    </source>
</evidence>
<organism evidence="2 3">
    <name type="scientific">Ophiocordyceps camponoti-rufipedis</name>
    <dbReference type="NCBI Taxonomy" id="2004952"/>
    <lineage>
        <taxon>Eukaryota</taxon>
        <taxon>Fungi</taxon>
        <taxon>Dikarya</taxon>
        <taxon>Ascomycota</taxon>
        <taxon>Pezizomycotina</taxon>
        <taxon>Sordariomycetes</taxon>
        <taxon>Hypocreomycetidae</taxon>
        <taxon>Hypocreales</taxon>
        <taxon>Ophiocordycipitaceae</taxon>
        <taxon>Ophiocordyceps</taxon>
    </lineage>
</organism>
<dbReference type="Proteomes" id="UP000226431">
    <property type="component" value="Unassembled WGS sequence"/>
</dbReference>